<dbReference type="NCBIfam" id="NF001855">
    <property type="entry name" value="PRK00576.1"/>
    <property type="match status" value="1"/>
</dbReference>
<keyword evidence="5" id="KW-0460">Magnesium</keyword>
<evidence type="ECO:0000256" key="4">
    <source>
        <dbReference type="ARBA" id="ARBA00022741"/>
    </source>
</evidence>
<evidence type="ECO:0000313" key="9">
    <source>
        <dbReference type="EMBL" id="ULN53819.1"/>
    </source>
</evidence>
<keyword evidence="3" id="KW-0479">Metal-binding</keyword>
<keyword evidence="2 9" id="KW-0808">Transferase</keyword>
<dbReference type="PANTHER" id="PTHR19136">
    <property type="entry name" value="MOLYBDENUM COFACTOR GUANYLYLTRANSFERASE"/>
    <property type="match status" value="1"/>
</dbReference>
<dbReference type="EC" id="2.7.7.77" evidence="9"/>
<evidence type="ECO:0000259" key="8">
    <source>
        <dbReference type="Pfam" id="PF12804"/>
    </source>
</evidence>
<dbReference type="Gene3D" id="3.90.550.10">
    <property type="entry name" value="Spore Coat Polysaccharide Biosynthesis Protein SpsA, Chain A"/>
    <property type="match status" value="1"/>
</dbReference>
<evidence type="ECO:0000256" key="7">
    <source>
        <dbReference type="ARBA" id="ARBA00023150"/>
    </source>
</evidence>
<dbReference type="InterPro" id="IPR025877">
    <property type="entry name" value="MobA-like_NTP_Trfase"/>
</dbReference>
<keyword evidence="10" id="KW-1185">Reference proteome</keyword>
<dbReference type="CDD" id="cd02503">
    <property type="entry name" value="MobA"/>
    <property type="match status" value="1"/>
</dbReference>
<evidence type="ECO:0000256" key="2">
    <source>
        <dbReference type="ARBA" id="ARBA00022679"/>
    </source>
</evidence>
<dbReference type="PANTHER" id="PTHR19136:SF81">
    <property type="entry name" value="MOLYBDENUM COFACTOR GUANYLYLTRANSFERASE"/>
    <property type="match status" value="1"/>
</dbReference>
<gene>
    <name evidence="9" type="ORF">MIU77_05860</name>
</gene>
<name>A0ABY3U4J7_9MYCO</name>
<keyword evidence="6" id="KW-0342">GTP-binding</keyword>
<dbReference type="Proteomes" id="UP001055200">
    <property type="component" value="Chromosome"/>
</dbReference>
<evidence type="ECO:0000256" key="6">
    <source>
        <dbReference type="ARBA" id="ARBA00023134"/>
    </source>
</evidence>
<dbReference type="SUPFAM" id="SSF53448">
    <property type="entry name" value="Nucleotide-diphospho-sugar transferases"/>
    <property type="match status" value="1"/>
</dbReference>
<keyword evidence="7" id="KW-0501">Molybdenum cofactor biosynthesis</keyword>
<sequence length="193" mass="19745">MGTDKATLPAPAGETTMVEQTVATVGSRCRPLFVVAAADQCLPALEARVLRDREPGLGPLAATAAGLREAADAGAVWALVVAVDLPLLTGALLDRVIGTAAGLDAEVVLPWDGRDHYLAALYRTALCERAGALVAAGTRSMRSLVDAADAQRVVVTPPGAVGDGIPELTNVNSPAELQALRARPATPPANRAN</sequence>
<dbReference type="InterPro" id="IPR029044">
    <property type="entry name" value="Nucleotide-diphossugar_trans"/>
</dbReference>
<keyword evidence="9" id="KW-0548">Nucleotidyltransferase</keyword>
<accession>A0ABY3U4J7</accession>
<organism evidence="9 10">
    <name type="scientific">Mycolicibacillus parakoreensis</name>
    <dbReference type="NCBI Taxonomy" id="1069221"/>
    <lineage>
        <taxon>Bacteria</taxon>
        <taxon>Bacillati</taxon>
        <taxon>Actinomycetota</taxon>
        <taxon>Actinomycetes</taxon>
        <taxon>Mycobacteriales</taxon>
        <taxon>Mycobacteriaceae</taxon>
        <taxon>Mycolicibacillus</taxon>
    </lineage>
</organism>
<evidence type="ECO:0000313" key="10">
    <source>
        <dbReference type="Proteomes" id="UP001055200"/>
    </source>
</evidence>
<feature type="domain" description="MobA-like NTP transferase" evidence="8">
    <location>
        <begin position="1"/>
        <end position="147"/>
    </location>
</feature>
<protein>
    <submittedName>
        <fullName evidence="9">Molybdenum cofactor guanylyltransferase</fullName>
        <ecNumber evidence="9">2.7.7.77</ecNumber>
    </submittedName>
</protein>
<dbReference type="GO" id="GO:0061603">
    <property type="term" value="F:molybdenum cofactor guanylyltransferase activity"/>
    <property type="evidence" value="ECO:0007669"/>
    <property type="project" value="UniProtKB-EC"/>
</dbReference>
<dbReference type="InterPro" id="IPR013482">
    <property type="entry name" value="Molybde_CF_guanTrfase"/>
</dbReference>
<keyword evidence="4" id="KW-0547">Nucleotide-binding</keyword>
<keyword evidence="1" id="KW-0963">Cytoplasm</keyword>
<dbReference type="Pfam" id="PF12804">
    <property type="entry name" value="NTP_transf_3"/>
    <property type="match status" value="1"/>
</dbReference>
<evidence type="ECO:0000256" key="5">
    <source>
        <dbReference type="ARBA" id="ARBA00022842"/>
    </source>
</evidence>
<proteinExistence type="predicted"/>
<dbReference type="EMBL" id="CP092365">
    <property type="protein sequence ID" value="ULN53819.1"/>
    <property type="molecule type" value="Genomic_DNA"/>
</dbReference>
<evidence type="ECO:0000256" key="3">
    <source>
        <dbReference type="ARBA" id="ARBA00022723"/>
    </source>
</evidence>
<reference evidence="9" key="1">
    <citation type="submission" date="2022-08" db="EMBL/GenBank/DDBJ databases">
        <title>Complete genome sequence of 14 non-tuberculosis mycobacteria type-strains.</title>
        <authorList>
            <person name="Igarashi Y."/>
            <person name="Osugi A."/>
            <person name="Mitarai S."/>
        </authorList>
    </citation>
    <scope>NUCLEOTIDE SEQUENCE</scope>
    <source>
        <strain evidence="9">DSM 45575</strain>
    </source>
</reference>
<evidence type="ECO:0000256" key="1">
    <source>
        <dbReference type="ARBA" id="ARBA00022490"/>
    </source>
</evidence>